<proteinExistence type="predicted"/>
<keyword evidence="1" id="KW-0472">Membrane</keyword>
<keyword evidence="3" id="KW-1185">Reference proteome</keyword>
<evidence type="ECO:0000313" key="2">
    <source>
        <dbReference type="EMBL" id="MFC5647037.1"/>
    </source>
</evidence>
<sequence length="33" mass="3127">AGGGGGPSLALPAGAAVVALLAAGAVWQVRRRR</sequence>
<dbReference type="Proteomes" id="UP001596066">
    <property type="component" value="Unassembled WGS sequence"/>
</dbReference>
<dbReference type="EMBL" id="JBHSOC010000126">
    <property type="protein sequence ID" value="MFC5647037.1"/>
    <property type="molecule type" value="Genomic_DNA"/>
</dbReference>
<keyword evidence="1" id="KW-0812">Transmembrane</keyword>
<dbReference type="NCBIfam" id="NF040681">
    <property type="entry name" value="GPS-CTERM"/>
    <property type="match status" value="1"/>
</dbReference>
<comment type="caution">
    <text evidence="2">The sequence shown here is derived from an EMBL/GenBank/DDBJ whole genome shotgun (WGS) entry which is preliminary data.</text>
</comment>
<feature type="transmembrane region" description="Helical" evidence="1">
    <location>
        <begin position="6"/>
        <end position="27"/>
    </location>
</feature>
<gene>
    <name evidence="2" type="ORF">ACFPZF_37555</name>
</gene>
<organism evidence="2 3">
    <name type="scientific">Kitasatospora cinereorecta</name>
    <dbReference type="NCBI Taxonomy" id="285560"/>
    <lineage>
        <taxon>Bacteria</taxon>
        <taxon>Bacillati</taxon>
        <taxon>Actinomycetota</taxon>
        <taxon>Actinomycetes</taxon>
        <taxon>Kitasatosporales</taxon>
        <taxon>Streptomycetaceae</taxon>
        <taxon>Kitasatospora</taxon>
    </lineage>
</organism>
<dbReference type="InterPro" id="IPR047704">
    <property type="entry name" value="GPS-CTERM"/>
</dbReference>
<evidence type="ECO:0000313" key="3">
    <source>
        <dbReference type="Proteomes" id="UP001596066"/>
    </source>
</evidence>
<feature type="non-terminal residue" evidence="2">
    <location>
        <position position="1"/>
    </location>
</feature>
<reference evidence="3" key="1">
    <citation type="journal article" date="2019" name="Int. J. Syst. Evol. Microbiol.">
        <title>The Global Catalogue of Microorganisms (GCM) 10K type strain sequencing project: providing services to taxonomists for standard genome sequencing and annotation.</title>
        <authorList>
            <consortium name="The Broad Institute Genomics Platform"/>
            <consortium name="The Broad Institute Genome Sequencing Center for Infectious Disease"/>
            <person name="Wu L."/>
            <person name="Ma J."/>
        </authorList>
    </citation>
    <scope>NUCLEOTIDE SEQUENCE [LARGE SCALE GENOMIC DNA]</scope>
    <source>
        <strain evidence="3">CGMCC 4.1622</strain>
    </source>
</reference>
<protein>
    <submittedName>
        <fullName evidence="2">GPS-CTERM domain-containing protein</fullName>
    </submittedName>
</protein>
<dbReference type="RefSeq" id="WP_380232682.1">
    <property type="nucleotide sequence ID" value="NZ_JBHSOC010000126.1"/>
</dbReference>
<evidence type="ECO:0000256" key="1">
    <source>
        <dbReference type="SAM" id="Phobius"/>
    </source>
</evidence>
<name>A0ABW0VMB3_9ACTN</name>
<accession>A0ABW0VMB3</accession>
<keyword evidence="1" id="KW-1133">Transmembrane helix</keyword>